<gene>
    <name evidence="8" type="ORF">PAL_GLEAN10003084</name>
</gene>
<keyword evidence="4 8" id="KW-0251">Elongation factor</keyword>
<keyword evidence="3" id="KW-0547">Nucleotide-binding</keyword>
<dbReference type="InterPro" id="IPR027417">
    <property type="entry name" value="P-loop_NTPase"/>
</dbReference>
<keyword evidence="9" id="KW-1185">Reference proteome</keyword>
<dbReference type="Gene3D" id="2.40.30.10">
    <property type="entry name" value="Translation factors"/>
    <property type="match status" value="1"/>
</dbReference>
<organism evidence="8 9">
    <name type="scientific">Pteropus alecto</name>
    <name type="common">Black flying fox</name>
    <dbReference type="NCBI Taxonomy" id="9402"/>
    <lineage>
        <taxon>Eukaryota</taxon>
        <taxon>Metazoa</taxon>
        <taxon>Chordata</taxon>
        <taxon>Craniata</taxon>
        <taxon>Vertebrata</taxon>
        <taxon>Euteleostomi</taxon>
        <taxon>Mammalia</taxon>
        <taxon>Eutheria</taxon>
        <taxon>Laurasiatheria</taxon>
        <taxon>Chiroptera</taxon>
        <taxon>Yinpterochiroptera</taxon>
        <taxon>Pteropodoidea</taxon>
        <taxon>Pteropodidae</taxon>
        <taxon>Pteropodinae</taxon>
        <taxon>Pteropus</taxon>
    </lineage>
</organism>
<evidence type="ECO:0000256" key="6">
    <source>
        <dbReference type="ARBA" id="ARBA00023134"/>
    </source>
</evidence>
<dbReference type="STRING" id="9402.L5KBY1"/>
<dbReference type="InterPro" id="IPR004161">
    <property type="entry name" value="EFTu-like_2"/>
</dbReference>
<dbReference type="GO" id="GO:0005525">
    <property type="term" value="F:GTP binding"/>
    <property type="evidence" value="ECO:0007669"/>
    <property type="project" value="UniProtKB-KW"/>
</dbReference>
<evidence type="ECO:0000256" key="2">
    <source>
        <dbReference type="ARBA" id="ARBA00022490"/>
    </source>
</evidence>
<evidence type="ECO:0000259" key="7">
    <source>
        <dbReference type="Pfam" id="PF03144"/>
    </source>
</evidence>
<keyword evidence="2" id="KW-0963">Cytoplasm</keyword>
<evidence type="ECO:0000256" key="4">
    <source>
        <dbReference type="ARBA" id="ARBA00022768"/>
    </source>
</evidence>
<evidence type="ECO:0000256" key="5">
    <source>
        <dbReference type="ARBA" id="ARBA00022917"/>
    </source>
</evidence>
<evidence type="ECO:0000313" key="8">
    <source>
        <dbReference type="EMBL" id="ELK09194.1"/>
    </source>
</evidence>
<reference evidence="9" key="1">
    <citation type="journal article" date="2013" name="Science">
        <title>Comparative analysis of bat genomes provides insight into the evolution of flight and immunity.</title>
        <authorList>
            <person name="Zhang G."/>
            <person name="Cowled C."/>
            <person name="Shi Z."/>
            <person name="Huang Z."/>
            <person name="Bishop-Lilly K.A."/>
            <person name="Fang X."/>
            <person name="Wynne J.W."/>
            <person name="Xiong Z."/>
            <person name="Baker M.L."/>
            <person name="Zhao W."/>
            <person name="Tachedjian M."/>
            <person name="Zhu Y."/>
            <person name="Zhou P."/>
            <person name="Jiang X."/>
            <person name="Ng J."/>
            <person name="Yang L."/>
            <person name="Wu L."/>
            <person name="Xiao J."/>
            <person name="Feng Y."/>
            <person name="Chen Y."/>
            <person name="Sun X."/>
            <person name="Zhang Y."/>
            <person name="Marsh G.A."/>
            <person name="Crameri G."/>
            <person name="Broder C.C."/>
            <person name="Frey K.G."/>
            <person name="Wang L.F."/>
            <person name="Wang J."/>
        </authorList>
    </citation>
    <scope>NUCLEOTIDE SEQUENCE [LARGE SCALE GENOMIC DNA]</scope>
</reference>
<keyword evidence="5" id="KW-0648">Protein biosynthesis</keyword>
<dbReference type="GO" id="GO:0005737">
    <property type="term" value="C:cytoplasm"/>
    <property type="evidence" value="ECO:0007669"/>
    <property type="project" value="UniProtKB-SubCell"/>
</dbReference>
<dbReference type="SUPFAM" id="SSF50447">
    <property type="entry name" value="Translation proteins"/>
    <property type="match status" value="1"/>
</dbReference>
<evidence type="ECO:0000313" key="9">
    <source>
        <dbReference type="Proteomes" id="UP000010552"/>
    </source>
</evidence>
<dbReference type="EMBL" id="KB030840">
    <property type="protein sequence ID" value="ELK09194.1"/>
    <property type="molecule type" value="Genomic_DNA"/>
</dbReference>
<comment type="subcellular location">
    <subcellularLocation>
        <location evidence="1">Cytoplasm</location>
    </subcellularLocation>
</comment>
<dbReference type="FunFam" id="2.40.30.10:FF:000003">
    <property type="entry name" value="Elongation factor 1-alpha"/>
    <property type="match status" value="1"/>
</dbReference>
<evidence type="ECO:0000256" key="3">
    <source>
        <dbReference type="ARBA" id="ARBA00022741"/>
    </source>
</evidence>
<evidence type="ECO:0000256" key="1">
    <source>
        <dbReference type="ARBA" id="ARBA00004496"/>
    </source>
</evidence>
<dbReference type="AlphaFoldDB" id="L5KBY1"/>
<accession>L5KBY1</accession>
<keyword evidence="6" id="KW-0342">GTP-binding</keyword>
<dbReference type="InterPro" id="IPR013783">
    <property type="entry name" value="Ig-like_fold"/>
</dbReference>
<dbReference type="CDD" id="cd03693">
    <property type="entry name" value="EF1_alpha_II"/>
    <property type="match status" value="1"/>
</dbReference>
<dbReference type="InParanoid" id="L5KBY1"/>
<dbReference type="Gene3D" id="2.60.40.10">
    <property type="entry name" value="Immunoglobulins"/>
    <property type="match status" value="2"/>
</dbReference>
<dbReference type="InterPro" id="IPR009000">
    <property type="entry name" value="Transl_B-barrel_sf"/>
</dbReference>
<dbReference type="Proteomes" id="UP000010552">
    <property type="component" value="Unassembled WGS sequence"/>
</dbReference>
<feature type="domain" description="Translation elongation factor EFTu-like" evidence="7">
    <location>
        <begin position="106"/>
        <end position="166"/>
    </location>
</feature>
<dbReference type="Gene3D" id="3.40.50.300">
    <property type="entry name" value="P-loop containing nucleotide triphosphate hydrolases"/>
    <property type="match status" value="1"/>
</dbReference>
<dbReference type="GO" id="GO:0003746">
    <property type="term" value="F:translation elongation factor activity"/>
    <property type="evidence" value="ECO:0007669"/>
    <property type="project" value="UniProtKB-KW"/>
</dbReference>
<name>L5KBY1_PTEAL</name>
<sequence>MDSTELPYGQKRHKEIIKEISTYIKKIGYNLDTVAFVPISGWNGDNKLEPSANMPWFKGWKVTHKDDSASRTMLLEALDCILPPAHPSDKPLRLPFQDVYKIDGIGTVPVGRVETGVLKPSMVTFAPVNVTNEVKSVEMYHEALSEALPGNNMGFSVKNVSFKGIHCGNMAGDSKNNPPMEAAGFTAQVIMLNHSYQALFPVESMISSHRGTFRCYSSERNTLQVCSHPSDWHEILVSGSYSKSSLLAQLSPVVTSGGNVTLLCGSRKRFSRFILTKEGEHRPPLDPGFTVTVQRVVPGPVPCGTCDP</sequence>
<proteinExistence type="predicted"/>
<dbReference type="InterPro" id="IPR050100">
    <property type="entry name" value="TRAFAC_GTPase_members"/>
</dbReference>
<dbReference type="SUPFAM" id="SSF48726">
    <property type="entry name" value="Immunoglobulin"/>
    <property type="match status" value="2"/>
</dbReference>
<dbReference type="InterPro" id="IPR036179">
    <property type="entry name" value="Ig-like_dom_sf"/>
</dbReference>
<dbReference type="SUPFAM" id="SSF52540">
    <property type="entry name" value="P-loop containing nucleoside triphosphate hydrolases"/>
    <property type="match status" value="1"/>
</dbReference>
<dbReference type="Pfam" id="PF03144">
    <property type="entry name" value="GTP_EFTU_D2"/>
    <property type="match status" value="1"/>
</dbReference>
<dbReference type="PANTHER" id="PTHR23115">
    <property type="entry name" value="TRANSLATION FACTOR"/>
    <property type="match status" value="1"/>
</dbReference>
<protein>
    <submittedName>
        <fullName evidence="8">Elongation factor 1-alpha 1</fullName>
    </submittedName>
</protein>